<dbReference type="PROSITE" id="PS51417">
    <property type="entry name" value="ARF"/>
    <property type="match status" value="1"/>
</dbReference>
<reference evidence="4 5" key="1">
    <citation type="submission" date="2024-01" db="EMBL/GenBank/DDBJ databases">
        <title>Complete genome of Cladobotryum mycophilum ATHUM6906.</title>
        <authorList>
            <person name="Christinaki A.C."/>
            <person name="Myridakis A.I."/>
            <person name="Kouvelis V.N."/>
        </authorList>
    </citation>
    <scope>NUCLEOTIDE SEQUENCE [LARGE SCALE GENOMIC DNA]</scope>
    <source>
        <strain evidence="4 5">ATHUM6906</strain>
    </source>
</reference>
<accession>A0ABR0SXR7</accession>
<evidence type="ECO:0000256" key="3">
    <source>
        <dbReference type="SAM" id="MobiDB-lite"/>
    </source>
</evidence>
<dbReference type="Pfam" id="PF00025">
    <property type="entry name" value="Arf"/>
    <property type="match status" value="1"/>
</dbReference>
<keyword evidence="1" id="KW-0547">Nucleotide-binding</keyword>
<evidence type="ECO:0000313" key="5">
    <source>
        <dbReference type="Proteomes" id="UP001338125"/>
    </source>
</evidence>
<dbReference type="Gene3D" id="3.40.50.300">
    <property type="entry name" value="P-loop containing nucleotide triphosphate hydrolases"/>
    <property type="match status" value="1"/>
</dbReference>
<keyword evidence="5" id="KW-1185">Reference proteome</keyword>
<keyword evidence="2" id="KW-0342">GTP-binding</keyword>
<dbReference type="CDD" id="cd00878">
    <property type="entry name" value="Arf_Arl"/>
    <property type="match status" value="1"/>
</dbReference>
<dbReference type="SMART" id="SM00178">
    <property type="entry name" value="SAR"/>
    <property type="match status" value="1"/>
</dbReference>
<gene>
    <name evidence="4" type="ORF">PT974_02290</name>
</gene>
<evidence type="ECO:0000313" key="4">
    <source>
        <dbReference type="EMBL" id="KAK5996942.1"/>
    </source>
</evidence>
<dbReference type="Proteomes" id="UP001338125">
    <property type="component" value="Unassembled WGS sequence"/>
</dbReference>
<feature type="region of interest" description="Disordered" evidence="3">
    <location>
        <begin position="188"/>
        <end position="209"/>
    </location>
</feature>
<dbReference type="PANTHER" id="PTHR11711">
    <property type="entry name" value="ADP RIBOSYLATION FACTOR-RELATED"/>
    <property type="match status" value="1"/>
</dbReference>
<evidence type="ECO:0000256" key="2">
    <source>
        <dbReference type="ARBA" id="ARBA00023134"/>
    </source>
</evidence>
<dbReference type="InterPro" id="IPR006689">
    <property type="entry name" value="Small_GTPase_ARF/SAR"/>
</dbReference>
<dbReference type="PRINTS" id="PR00328">
    <property type="entry name" value="SAR1GTPBP"/>
</dbReference>
<name>A0ABR0SXR7_9HYPO</name>
<sequence>MFQIKQWFGGKKEYSGLFFGLDAVGKTTLLYKLKLGEIVTTIPTIGFNVETIPCNGSEFTLWDVGGCDKIRPLIRHYIGNDRFIIFMHDCTDQTRLDEAIAEFRFALEAMTQVEGRHVWVLFNKQDMLPLADRERIINEHRQVYEATAFPYRQVCSVEFLDLPGFSATTGDRIHDLLPRINAVLNNEGKPVSKPDVKSDARQDPPTKKEILQPPSREELVGRINDHLKEAGSAEDFLKLFESGDLPAWDHFTHLRAGYCVMLDCFANKRNIIACSDIFIEHLERLREKNPQRFRNTTHRTMTVFWLLQLQVATLQYQKSKGLESLPSSDDFGEVLLHEPSLMHSGFWREYYTKDFLFSADARDKFLPPDIKPFPSIISSPQKSQQPKLGITQSIYLTTALEVVHETLTSGQRRGEIIKNALQKLQSRIIQLRAESQETAPYSETQAYFWIQFTHAALSSHETERSAVLSREPDQRSSSSPSVNVDKFKEIFKITGQEWREYYSLALWESVGARMEFRVPDLKPLPQFIPAA</sequence>
<evidence type="ECO:0000256" key="1">
    <source>
        <dbReference type="ARBA" id="ARBA00022741"/>
    </source>
</evidence>
<dbReference type="EMBL" id="JAVFKD010000002">
    <property type="protein sequence ID" value="KAK5996942.1"/>
    <property type="molecule type" value="Genomic_DNA"/>
</dbReference>
<dbReference type="InterPro" id="IPR027417">
    <property type="entry name" value="P-loop_NTPase"/>
</dbReference>
<comment type="caution">
    <text evidence="4">The sequence shown here is derived from an EMBL/GenBank/DDBJ whole genome shotgun (WGS) entry which is preliminary data.</text>
</comment>
<protein>
    <submittedName>
        <fullName evidence="4">ADP-ribosylation factor</fullName>
    </submittedName>
</protein>
<organism evidence="4 5">
    <name type="scientific">Cladobotryum mycophilum</name>
    <dbReference type="NCBI Taxonomy" id="491253"/>
    <lineage>
        <taxon>Eukaryota</taxon>
        <taxon>Fungi</taxon>
        <taxon>Dikarya</taxon>
        <taxon>Ascomycota</taxon>
        <taxon>Pezizomycotina</taxon>
        <taxon>Sordariomycetes</taxon>
        <taxon>Hypocreomycetidae</taxon>
        <taxon>Hypocreales</taxon>
        <taxon>Hypocreaceae</taxon>
        <taxon>Cladobotryum</taxon>
    </lineage>
</organism>
<dbReference type="InterPro" id="IPR024156">
    <property type="entry name" value="Small_GTPase_ARF"/>
</dbReference>
<dbReference type="SUPFAM" id="SSF52540">
    <property type="entry name" value="P-loop containing nucleoside triphosphate hydrolases"/>
    <property type="match status" value="1"/>
</dbReference>
<feature type="compositionally biased region" description="Basic and acidic residues" evidence="3">
    <location>
        <begin position="190"/>
        <end position="209"/>
    </location>
</feature>
<proteinExistence type="predicted"/>
<dbReference type="SMART" id="SM00177">
    <property type="entry name" value="ARF"/>
    <property type="match status" value="1"/>
</dbReference>